<dbReference type="GO" id="GO:0051301">
    <property type="term" value="P:cell division"/>
    <property type="evidence" value="ECO:0007669"/>
    <property type="project" value="TreeGrafter"/>
</dbReference>
<gene>
    <name evidence="2" type="ORF">DLAC_04644</name>
</gene>
<dbReference type="Proteomes" id="UP000076078">
    <property type="component" value="Unassembled WGS sequence"/>
</dbReference>
<dbReference type="STRING" id="361077.A0A151ZK25"/>
<dbReference type="FunCoup" id="A0A151ZK25">
    <property type="interactions" value="52"/>
</dbReference>
<dbReference type="InParanoid" id="A0A151ZK25"/>
<dbReference type="InterPro" id="IPR009686">
    <property type="entry name" value="Senescence/spartin_C"/>
</dbReference>
<reference evidence="2 3" key="1">
    <citation type="submission" date="2015-12" db="EMBL/GenBank/DDBJ databases">
        <title>Dictyostelia acquired genes for synthesis and detection of signals that induce cell-type specialization by lateral gene transfer from prokaryotes.</title>
        <authorList>
            <person name="Gloeckner G."/>
            <person name="Schaap P."/>
        </authorList>
    </citation>
    <scope>NUCLEOTIDE SEQUENCE [LARGE SCALE GENOMIC DNA]</scope>
    <source>
        <strain evidence="2 3">TK</strain>
    </source>
</reference>
<feature type="domain" description="Senescence" evidence="1">
    <location>
        <begin position="284"/>
        <end position="466"/>
    </location>
</feature>
<evidence type="ECO:0000313" key="3">
    <source>
        <dbReference type="Proteomes" id="UP000076078"/>
    </source>
</evidence>
<dbReference type="Pfam" id="PF06911">
    <property type="entry name" value="Senescence"/>
    <property type="match status" value="1"/>
</dbReference>
<dbReference type="OMA" id="RTIDIMN"/>
<dbReference type="GO" id="GO:0005886">
    <property type="term" value="C:plasma membrane"/>
    <property type="evidence" value="ECO:0007669"/>
    <property type="project" value="TreeGrafter"/>
</dbReference>
<name>A0A151ZK25_TIELA</name>
<protein>
    <recommendedName>
        <fullName evidence="1">Senescence domain-containing protein</fullName>
    </recommendedName>
</protein>
<dbReference type="EMBL" id="LODT01000022">
    <property type="protein sequence ID" value="KYQ94348.1"/>
    <property type="molecule type" value="Genomic_DNA"/>
</dbReference>
<keyword evidence="3" id="KW-1185">Reference proteome</keyword>
<dbReference type="PANTHER" id="PTHR21068">
    <property type="entry name" value="SPARTIN"/>
    <property type="match status" value="1"/>
</dbReference>
<comment type="caution">
    <text evidence="2">The sequence shown here is derived from an EMBL/GenBank/DDBJ whole genome shotgun (WGS) entry which is preliminary data.</text>
</comment>
<dbReference type="OrthoDB" id="20821at2759"/>
<evidence type="ECO:0000313" key="2">
    <source>
        <dbReference type="EMBL" id="KYQ94348.1"/>
    </source>
</evidence>
<dbReference type="AlphaFoldDB" id="A0A151ZK25"/>
<organism evidence="2 3">
    <name type="scientific">Tieghemostelium lacteum</name>
    <name type="common">Slime mold</name>
    <name type="synonym">Dictyostelium lacteum</name>
    <dbReference type="NCBI Taxonomy" id="361077"/>
    <lineage>
        <taxon>Eukaryota</taxon>
        <taxon>Amoebozoa</taxon>
        <taxon>Evosea</taxon>
        <taxon>Eumycetozoa</taxon>
        <taxon>Dictyostelia</taxon>
        <taxon>Dictyosteliales</taxon>
        <taxon>Raperosteliaceae</taxon>
        <taxon>Tieghemostelium</taxon>
    </lineage>
</organism>
<sequence length="501" mass="55623">MDTSQDYSIAISKLLSECLKLQYDSDNLVEDIIKNRDSIKLEEISKTFDTAISTFQRTIDIMNNIFKVETANQLTNEYKSYLESTINRKNELIQLKAKTMAEKVQYIQDHDSDIISFSETLMTLSDCVVYKWQEDQSEENIEKEIIGNGSIYLQKMYDNLHCLMVKLEQQSSSTQNKVHFYLIKETPILISNKGHYIIQIQNEFYGLLFPPKMPTIYLDLFEKQLCQVSTFVYLPNSSTPITSETSIENNTTLTSTTTTTSTTIETLKTEIPTFTIKSLKTLTSGVESGSASISNVILTTSAMVSVGLRGGGMYLQSNLERHQEEVVVSPFVSKSIGFVKTVTPYAVSSSGFVIDSLAGLFSGVGSTVINTVKLFIPEESEKEKSEVLEAAGDFGKTSFKAIGTIFDALSDGFSQIYQEASGTTVDIMHHKFGKQVATITGDSFSIGKDVVDTTLTLGSAKGIAMKVAKNGTVKIVEDNFIDKIQQDQTLLIDNVNKDVQE</sequence>
<dbReference type="PANTHER" id="PTHR21068:SF43">
    <property type="entry name" value="SPARTIN"/>
    <property type="match status" value="1"/>
</dbReference>
<dbReference type="InterPro" id="IPR045036">
    <property type="entry name" value="Spartin-like"/>
</dbReference>
<accession>A0A151ZK25</accession>
<proteinExistence type="predicted"/>
<evidence type="ECO:0000259" key="1">
    <source>
        <dbReference type="Pfam" id="PF06911"/>
    </source>
</evidence>